<evidence type="ECO:0000313" key="3">
    <source>
        <dbReference type="Proteomes" id="UP001256827"/>
    </source>
</evidence>
<keyword evidence="2" id="KW-0378">Hydrolase</keyword>
<dbReference type="Pfam" id="PF00561">
    <property type="entry name" value="Abhydrolase_1"/>
    <property type="match status" value="1"/>
</dbReference>
<dbReference type="EMBL" id="CP134050">
    <property type="protein sequence ID" value="WNC13959.1"/>
    <property type="molecule type" value="Genomic_DNA"/>
</dbReference>
<dbReference type="InterPro" id="IPR000073">
    <property type="entry name" value="AB_hydrolase_1"/>
</dbReference>
<organism evidence="2 3">
    <name type="scientific">Brevibacillus brevis</name>
    <name type="common">Bacillus brevis</name>
    <dbReference type="NCBI Taxonomy" id="1393"/>
    <lineage>
        <taxon>Bacteria</taxon>
        <taxon>Bacillati</taxon>
        <taxon>Bacillota</taxon>
        <taxon>Bacilli</taxon>
        <taxon>Bacillales</taxon>
        <taxon>Paenibacillaceae</taxon>
        <taxon>Brevibacillus</taxon>
    </lineage>
</organism>
<dbReference type="RefSeq" id="WP_310765741.1">
    <property type="nucleotide sequence ID" value="NZ_CP134050.1"/>
</dbReference>
<gene>
    <name evidence="2" type="ORF">RGB73_25280</name>
</gene>
<protein>
    <submittedName>
        <fullName evidence="2">Alpha/beta fold hydrolase</fullName>
    </submittedName>
</protein>
<feature type="domain" description="AB hydrolase-1" evidence="1">
    <location>
        <begin position="82"/>
        <end position="202"/>
    </location>
</feature>
<proteinExistence type="predicted"/>
<dbReference type="SUPFAM" id="SSF53474">
    <property type="entry name" value="alpha/beta-Hydrolases"/>
    <property type="match status" value="1"/>
</dbReference>
<evidence type="ECO:0000313" key="2">
    <source>
        <dbReference type="EMBL" id="WNC13959.1"/>
    </source>
</evidence>
<evidence type="ECO:0000259" key="1">
    <source>
        <dbReference type="Pfam" id="PF00561"/>
    </source>
</evidence>
<reference evidence="2 3" key="1">
    <citation type="submission" date="2023-09" db="EMBL/GenBank/DDBJ databases">
        <title>Complete Genome and Methylome dissection of Bacillus brevis NEB573 original source of BbsI restriction endonuclease.</title>
        <authorList>
            <person name="Fomenkov A."/>
            <person name="Roberts R.D."/>
        </authorList>
    </citation>
    <scope>NUCLEOTIDE SEQUENCE [LARGE SCALE GENOMIC DNA]</scope>
    <source>
        <strain evidence="2 3">NEB573</strain>
    </source>
</reference>
<keyword evidence="3" id="KW-1185">Reference proteome</keyword>
<dbReference type="InterPro" id="IPR029058">
    <property type="entry name" value="AB_hydrolase_fold"/>
</dbReference>
<dbReference type="PANTHER" id="PTHR43358:SF4">
    <property type="entry name" value="ALPHA_BETA HYDROLASE FOLD-1 DOMAIN-CONTAINING PROTEIN"/>
    <property type="match status" value="1"/>
</dbReference>
<dbReference type="PANTHER" id="PTHR43358">
    <property type="entry name" value="ALPHA/BETA-HYDROLASE"/>
    <property type="match status" value="1"/>
</dbReference>
<dbReference type="GO" id="GO:0016787">
    <property type="term" value="F:hydrolase activity"/>
    <property type="evidence" value="ECO:0007669"/>
    <property type="project" value="UniProtKB-KW"/>
</dbReference>
<name>A0ABY9T1J4_BREBE</name>
<dbReference type="Proteomes" id="UP001256827">
    <property type="component" value="Chromosome"/>
</dbReference>
<sequence length="315" mass="34649">MSTFLYTIAGVLVLALVVAAAIALHVTWKLTHPVRKPVDMDPADFGIHHMEKVMFPSREEGITLAGWYFSAEQNGFHPRHRTVIFAHGYSQNRLEPHLPALSLASRLLAGGYDVLMFDFRNAGESTPALTTIGLREQHDLHGAIDYAASVRPGHTLGLIGFSMGAATSLLAGCKDERIAAVVADSPFYSLREYLQENLPQWTGLPRFPFNWLILTLSPVLLGANPRHVTPYAAVQQAKKPIFYIHGTGDSTVPAMNSSRLRSLTSHEDAALWLVPHAGHVRSYALHPNEYAEKVMAFLDKAMNGLPGQEREPGNV</sequence>
<dbReference type="InterPro" id="IPR052920">
    <property type="entry name" value="DNA-binding_regulatory"/>
</dbReference>
<accession>A0ABY9T1J4</accession>
<dbReference type="Gene3D" id="3.40.50.1820">
    <property type="entry name" value="alpha/beta hydrolase"/>
    <property type="match status" value="1"/>
</dbReference>